<protein>
    <submittedName>
        <fullName evidence="1">Uncharacterized protein</fullName>
    </submittedName>
</protein>
<dbReference type="EMBL" id="UINC01131923">
    <property type="protein sequence ID" value="SVD13923.1"/>
    <property type="molecule type" value="Genomic_DNA"/>
</dbReference>
<proteinExistence type="predicted"/>
<reference evidence="1" key="1">
    <citation type="submission" date="2018-05" db="EMBL/GenBank/DDBJ databases">
        <authorList>
            <person name="Lanie J.A."/>
            <person name="Ng W.-L."/>
            <person name="Kazmierczak K.M."/>
            <person name="Andrzejewski T.M."/>
            <person name="Davidsen T.M."/>
            <person name="Wayne K.J."/>
            <person name="Tettelin H."/>
            <person name="Glass J.I."/>
            <person name="Rusch D."/>
            <person name="Podicherti R."/>
            <person name="Tsui H.-C.T."/>
            <person name="Winkler M.E."/>
        </authorList>
    </citation>
    <scope>NUCLEOTIDE SEQUENCE</scope>
</reference>
<sequence>MLNIFQFELLKIYYTCYSKELEFIFEYHNELRILIENYYCDTSKSRIQLKYVND</sequence>
<name>A0A382SVX5_9ZZZZ</name>
<gene>
    <name evidence="1" type="ORF">METZ01_LOCUS366777</name>
</gene>
<evidence type="ECO:0000313" key="1">
    <source>
        <dbReference type="EMBL" id="SVD13923.1"/>
    </source>
</evidence>
<organism evidence="1">
    <name type="scientific">marine metagenome</name>
    <dbReference type="NCBI Taxonomy" id="408172"/>
    <lineage>
        <taxon>unclassified sequences</taxon>
        <taxon>metagenomes</taxon>
        <taxon>ecological metagenomes</taxon>
    </lineage>
</organism>
<dbReference type="AlphaFoldDB" id="A0A382SVX5"/>
<accession>A0A382SVX5</accession>
<feature type="non-terminal residue" evidence="1">
    <location>
        <position position="54"/>
    </location>
</feature>